<accession>A0AAV7AQN2</accession>
<sequence length="84" mass="9407">MSTNQLPSRTMGTNGQICSDTSTSCCKSSNHNVLQSHTAVSQAQYAKRKFRKTPVCIQPSSNKTIWREAQLLICLEDFGFLFSF</sequence>
<gene>
    <name evidence="1" type="ORF">GDO81_014944</name>
</gene>
<dbReference type="AlphaFoldDB" id="A0AAV7AQN2"/>
<proteinExistence type="predicted"/>
<organism evidence="1 2">
    <name type="scientific">Engystomops pustulosus</name>
    <name type="common">Tungara frog</name>
    <name type="synonym">Physalaemus pustulosus</name>
    <dbReference type="NCBI Taxonomy" id="76066"/>
    <lineage>
        <taxon>Eukaryota</taxon>
        <taxon>Metazoa</taxon>
        <taxon>Chordata</taxon>
        <taxon>Craniata</taxon>
        <taxon>Vertebrata</taxon>
        <taxon>Euteleostomi</taxon>
        <taxon>Amphibia</taxon>
        <taxon>Batrachia</taxon>
        <taxon>Anura</taxon>
        <taxon>Neobatrachia</taxon>
        <taxon>Hyloidea</taxon>
        <taxon>Leptodactylidae</taxon>
        <taxon>Leiuperinae</taxon>
        <taxon>Engystomops</taxon>
    </lineage>
</organism>
<evidence type="ECO:0000313" key="2">
    <source>
        <dbReference type="Proteomes" id="UP000824782"/>
    </source>
</evidence>
<comment type="caution">
    <text evidence="1">The sequence shown here is derived from an EMBL/GenBank/DDBJ whole genome shotgun (WGS) entry which is preliminary data.</text>
</comment>
<name>A0AAV7AQN2_ENGPU</name>
<keyword evidence="2" id="KW-1185">Reference proteome</keyword>
<protein>
    <submittedName>
        <fullName evidence="1">Uncharacterized protein</fullName>
    </submittedName>
</protein>
<evidence type="ECO:0000313" key="1">
    <source>
        <dbReference type="EMBL" id="KAG8560368.1"/>
    </source>
</evidence>
<dbReference type="Proteomes" id="UP000824782">
    <property type="component" value="Unassembled WGS sequence"/>
</dbReference>
<dbReference type="EMBL" id="WNYA01000007">
    <property type="protein sequence ID" value="KAG8560368.1"/>
    <property type="molecule type" value="Genomic_DNA"/>
</dbReference>
<reference evidence="1" key="1">
    <citation type="thesis" date="2020" institute="ProQuest LLC" country="789 East Eisenhower Parkway, Ann Arbor, MI, USA">
        <title>Comparative Genomics and Chromosome Evolution.</title>
        <authorList>
            <person name="Mudd A.B."/>
        </authorList>
    </citation>
    <scope>NUCLEOTIDE SEQUENCE</scope>
    <source>
        <strain evidence="1">237g6f4</strain>
        <tissue evidence="1">Blood</tissue>
    </source>
</reference>